<dbReference type="AlphaFoldDB" id="A0A2X5C5G2"/>
<reference evidence="1 2" key="1">
    <citation type="submission" date="2018-12" db="EMBL/GenBank/DDBJ databases">
        <authorList>
            <consortium name="Pathogen Informatics"/>
        </authorList>
    </citation>
    <scope>NUCLEOTIDE SEQUENCE [LARGE SCALE GENOMIC DNA]</scope>
    <source>
        <strain evidence="1 2">NCTC10036</strain>
    </source>
</reference>
<protein>
    <submittedName>
        <fullName evidence="1">Uncharacterized protein</fullName>
    </submittedName>
</protein>
<organism evidence="1 2">
    <name type="scientific">Serratia rubidaea</name>
    <name type="common">Serratia marinorubra</name>
    <dbReference type="NCBI Taxonomy" id="61652"/>
    <lineage>
        <taxon>Bacteria</taxon>
        <taxon>Pseudomonadati</taxon>
        <taxon>Pseudomonadota</taxon>
        <taxon>Gammaproteobacteria</taxon>
        <taxon>Enterobacterales</taxon>
        <taxon>Yersiniaceae</taxon>
        <taxon>Serratia</taxon>
    </lineage>
</organism>
<evidence type="ECO:0000313" key="1">
    <source>
        <dbReference type="EMBL" id="VEI61712.1"/>
    </source>
</evidence>
<evidence type="ECO:0000313" key="2">
    <source>
        <dbReference type="Proteomes" id="UP000281904"/>
    </source>
</evidence>
<dbReference type="EMBL" id="LR134493">
    <property type="protein sequence ID" value="VEI61712.1"/>
    <property type="molecule type" value="Genomic_DNA"/>
</dbReference>
<dbReference type="RefSeq" id="WP_015671006.1">
    <property type="nucleotide sequence ID" value="NZ_CBIFXG010000028.1"/>
</dbReference>
<sequence length="123" mass="13889">MQVKKTLLALGLLLPMAAMAMPKGFVDPTTFKGSEAEKQSAINYIKARTQKDMKTIGVDSPATLRMMEQSNLDAFKQLTAATDKKLLKKVIKTYCGQIDMCTYQNLKMMYDRDLEASKQDLNW</sequence>
<dbReference type="Proteomes" id="UP000281904">
    <property type="component" value="Chromosome"/>
</dbReference>
<gene>
    <name evidence="1" type="ORF">NCTC10036_00707</name>
</gene>
<proteinExistence type="predicted"/>
<name>A0A2X5C5G2_SERRU</name>
<accession>A0A2X5C5G2</accession>